<dbReference type="EMBL" id="PUIB01000021">
    <property type="protein sequence ID" value="PQO30133.1"/>
    <property type="molecule type" value="Genomic_DNA"/>
</dbReference>
<dbReference type="Pfam" id="PF14398">
    <property type="entry name" value="ATPgrasp_YheCD"/>
    <property type="match status" value="1"/>
</dbReference>
<accession>A0A2S8FD88</accession>
<dbReference type="GO" id="GO:0009432">
    <property type="term" value="P:SOS response"/>
    <property type="evidence" value="ECO:0007669"/>
    <property type="project" value="TreeGrafter"/>
</dbReference>
<organism evidence="1 4">
    <name type="scientific">Blastopirellula marina</name>
    <dbReference type="NCBI Taxonomy" id="124"/>
    <lineage>
        <taxon>Bacteria</taxon>
        <taxon>Pseudomonadati</taxon>
        <taxon>Planctomycetota</taxon>
        <taxon>Planctomycetia</taxon>
        <taxon>Pirellulales</taxon>
        <taxon>Pirellulaceae</taxon>
        <taxon>Blastopirellula</taxon>
    </lineage>
</organism>
<dbReference type="Gene3D" id="3.30.470.20">
    <property type="entry name" value="ATP-grasp fold, B domain"/>
    <property type="match status" value="1"/>
</dbReference>
<dbReference type="InterPro" id="IPR047778">
    <property type="entry name" value="STM4014-like"/>
</dbReference>
<gene>
    <name evidence="2" type="ORF">C5Y93_26140</name>
    <name evidence="1" type="ORF">C5Y98_21525</name>
</gene>
<dbReference type="AlphaFoldDB" id="A0A2S8FD88"/>
<reference evidence="3 4" key="1">
    <citation type="submission" date="2018-02" db="EMBL/GenBank/DDBJ databases">
        <title>Comparative genomes isolates from brazilian mangrove.</title>
        <authorList>
            <person name="Araujo J.E."/>
            <person name="Taketani R.G."/>
            <person name="Silva M.C.P."/>
            <person name="Loureco M.V."/>
            <person name="Andreote F.D."/>
        </authorList>
    </citation>
    <scope>NUCLEOTIDE SEQUENCE [LARGE SCALE GENOMIC DNA]</scope>
    <source>
        <strain evidence="1 4">NAP PRIS-MGV</strain>
        <strain evidence="2 3">Nap-Phe MGV</strain>
    </source>
</reference>
<dbReference type="SUPFAM" id="SSF56059">
    <property type="entry name" value="Glutathione synthetase ATP-binding domain-like"/>
    <property type="match status" value="1"/>
</dbReference>
<dbReference type="RefSeq" id="WP_105338398.1">
    <property type="nucleotide sequence ID" value="NZ_PUHZ01000024.1"/>
</dbReference>
<dbReference type="Proteomes" id="UP000237819">
    <property type="component" value="Unassembled WGS sequence"/>
</dbReference>
<name>A0A2S8FD88_9BACT</name>
<dbReference type="NCBIfam" id="NF038074">
    <property type="entry name" value="fam_STM4014"/>
    <property type="match status" value="1"/>
</dbReference>
<dbReference type="PANTHER" id="PTHR21621">
    <property type="entry name" value="RIBOSOMAL PROTEIN S6 MODIFICATION PROTEIN"/>
    <property type="match status" value="1"/>
</dbReference>
<evidence type="ECO:0000313" key="4">
    <source>
        <dbReference type="Proteomes" id="UP000239388"/>
    </source>
</evidence>
<dbReference type="GO" id="GO:0018169">
    <property type="term" value="F:ribosomal S6-glutamic acid ligase activity"/>
    <property type="evidence" value="ECO:0007669"/>
    <property type="project" value="TreeGrafter"/>
</dbReference>
<dbReference type="GO" id="GO:0005737">
    <property type="term" value="C:cytoplasm"/>
    <property type="evidence" value="ECO:0007669"/>
    <property type="project" value="TreeGrafter"/>
</dbReference>
<evidence type="ECO:0000313" key="1">
    <source>
        <dbReference type="EMBL" id="PQO30133.1"/>
    </source>
</evidence>
<dbReference type="PANTHER" id="PTHR21621:SF0">
    <property type="entry name" value="BETA-CITRYLGLUTAMATE SYNTHASE B-RELATED"/>
    <property type="match status" value="1"/>
</dbReference>
<evidence type="ECO:0000313" key="2">
    <source>
        <dbReference type="EMBL" id="PQO43185.1"/>
    </source>
</evidence>
<dbReference type="InterPro" id="IPR026838">
    <property type="entry name" value="YheC/D"/>
</dbReference>
<comment type="caution">
    <text evidence="1">The sequence shown here is derived from an EMBL/GenBank/DDBJ whole genome shotgun (WGS) entry which is preliminary data.</text>
</comment>
<evidence type="ECO:0008006" key="5">
    <source>
        <dbReference type="Google" id="ProtNLM"/>
    </source>
</evidence>
<dbReference type="Proteomes" id="UP000239388">
    <property type="component" value="Unassembled WGS sequence"/>
</dbReference>
<dbReference type="EMBL" id="PUHZ01000024">
    <property type="protein sequence ID" value="PQO43185.1"/>
    <property type="molecule type" value="Genomic_DNA"/>
</dbReference>
<evidence type="ECO:0000313" key="3">
    <source>
        <dbReference type="Proteomes" id="UP000237819"/>
    </source>
</evidence>
<sequence>MLRNEPDSSPIQDARWLIVGNPACRRVARFQKSLAEQGKKPARLLGYPELLDGHGLSPDGLRTGDLVRLESAAEKWSTRRALLGYGYELAQQEGYAAIAPAQLPDELAADVPEIKPRQLYLGFRRLLGELESMLTDAGAISIQSPADVACMFDKWDCQTRLQRSGVAIPELLAQPRSYDELRSICGESGRYLLKMAHGSGGVGCVAIHVSRGRIRAFVSSQTMRMAAAEHAEIKIPVQKIDDELILAKVVDSLCRESAHLERWLPKDRFQGRPYDLRVVVIAGKPRHAIARLGSSPFTNLNLGGQRRSMEQMASRITPDCWEKIERIAAQVADCFPETLCFGLDLLRTPGGELAVIEVNAFGDFLLNVFQDGLDPYAAEIVAAEDWANRHLARLAQPAELA</sequence>
<dbReference type="OrthoDB" id="9789963at2"/>
<proteinExistence type="predicted"/>
<protein>
    <recommendedName>
        <fullName evidence="5">ATP-grasp domain-containing protein</fullName>
    </recommendedName>
</protein>